<dbReference type="EMBL" id="JAIZAY010000019">
    <property type="protein sequence ID" value="KAJ8023494.1"/>
    <property type="molecule type" value="Genomic_DNA"/>
</dbReference>
<name>A0A9Q1BFQ7_HOLLE</name>
<gene>
    <name evidence="2" type="ORF">HOLleu_35951</name>
</gene>
<keyword evidence="1" id="KW-0732">Signal</keyword>
<accession>A0A9Q1BFQ7</accession>
<evidence type="ECO:0000313" key="3">
    <source>
        <dbReference type="Proteomes" id="UP001152320"/>
    </source>
</evidence>
<sequence length="315" mass="35505">MPLNVTMVRFTFLSILLVEFGGLLFSSTAHVLNDVSSGSWDGVGFYIAVKREAVQEKLDAFHRSTSNQCGDGPRLFIPEISVLPNLHHSDYHPVYIDIGDLKSHDFDDYLKENSNPCVSVSGMEIAVTIPLLAGTPNGPPEYALALAMFYERSRGDIPKINILYPYIPVDEITLNEHSAAVINGRDEMRISFSRFNERCEPATGIVKEEFEQFILSDVQFGIPAPDYSFCERHSFENKFCSNAERIKSYVHRYSPNLCQKWTSNDPEECETEVAIENITSGFRDILLVGDEPVNILASEVLHYNFSIALKYPCQD</sequence>
<reference evidence="2" key="1">
    <citation type="submission" date="2021-10" db="EMBL/GenBank/DDBJ databases">
        <title>Tropical sea cucumber genome reveals ecological adaptation and Cuvierian tubules defense mechanism.</title>
        <authorList>
            <person name="Chen T."/>
        </authorList>
    </citation>
    <scope>NUCLEOTIDE SEQUENCE</scope>
    <source>
        <strain evidence="2">Nanhai2018</strain>
        <tissue evidence="2">Muscle</tissue>
    </source>
</reference>
<dbReference type="AlphaFoldDB" id="A0A9Q1BFQ7"/>
<dbReference type="Proteomes" id="UP001152320">
    <property type="component" value="Chromosome 19"/>
</dbReference>
<evidence type="ECO:0000313" key="2">
    <source>
        <dbReference type="EMBL" id="KAJ8023494.1"/>
    </source>
</evidence>
<organism evidence="2 3">
    <name type="scientific">Holothuria leucospilota</name>
    <name type="common">Black long sea cucumber</name>
    <name type="synonym">Mertensiothuria leucospilota</name>
    <dbReference type="NCBI Taxonomy" id="206669"/>
    <lineage>
        <taxon>Eukaryota</taxon>
        <taxon>Metazoa</taxon>
        <taxon>Echinodermata</taxon>
        <taxon>Eleutherozoa</taxon>
        <taxon>Echinozoa</taxon>
        <taxon>Holothuroidea</taxon>
        <taxon>Aspidochirotacea</taxon>
        <taxon>Aspidochirotida</taxon>
        <taxon>Holothuriidae</taxon>
        <taxon>Holothuria</taxon>
    </lineage>
</organism>
<proteinExistence type="predicted"/>
<protein>
    <submittedName>
        <fullName evidence="2">Uncharacterized protein</fullName>
    </submittedName>
</protein>
<feature type="signal peptide" evidence="1">
    <location>
        <begin position="1"/>
        <end position="29"/>
    </location>
</feature>
<feature type="chain" id="PRO_5040191018" evidence="1">
    <location>
        <begin position="30"/>
        <end position="315"/>
    </location>
</feature>
<keyword evidence="3" id="KW-1185">Reference proteome</keyword>
<evidence type="ECO:0000256" key="1">
    <source>
        <dbReference type="SAM" id="SignalP"/>
    </source>
</evidence>
<comment type="caution">
    <text evidence="2">The sequence shown here is derived from an EMBL/GenBank/DDBJ whole genome shotgun (WGS) entry which is preliminary data.</text>
</comment>